<dbReference type="NCBIfam" id="TIGR01187">
    <property type="entry name" value="potA"/>
    <property type="match status" value="1"/>
</dbReference>
<dbReference type="PANTHER" id="PTHR42781">
    <property type="entry name" value="SPERMIDINE/PUTRESCINE IMPORT ATP-BINDING PROTEIN POTA"/>
    <property type="match status" value="1"/>
</dbReference>
<organism evidence="8">
    <name type="scientific">freshwater metagenome</name>
    <dbReference type="NCBI Taxonomy" id="449393"/>
    <lineage>
        <taxon>unclassified sequences</taxon>
        <taxon>metagenomes</taxon>
        <taxon>ecological metagenomes</taxon>
    </lineage>
</organism>
<dbReference type="Pfam" id="PF00005">
    <property type="entry name" value="ABC_tran"/>
    <property type="match status" value="1"/>
</dbReference>
<sequence>MAGGAIELIGLEKSYGDVAAVRGIDVSIPAGEFFSLLGPSGCGKTSTLRMIAGFEEPSAGRILIDGVDVSNLAANARPVNTVFQNYALFPFMTVADNVAFGLKYVDLTKQEVQRKVGEALELVRMSEYAKRKPAQLSGGQQQRVALARALVLGPKVLLLDEPLGALDAKLRKTLQIELKALQESLGITFVYVTHDQEEALTMSDRLAVMAAGRVEQLGSPTEVYEQPATAYVADFLGSANVLPIEVVGPATDGRTSFRLDGMVLESSGPAMEPGPAKLVIRPERVHLDPTTDPSAAINVTVERTIYLGAMTDLVVSLESGQTFVVRVASERAADFERDDQITVYIRPRAMRIVPQGGS</sequence>
<evidence type="ECO:0000256" key="5">
    <source>
        <dbReference type="ARBA" id="ARBA00022967"/>
    </source>
</evidence>
<dbReference type="Gene3D" id="3.40.50.300">
    <property type="entry name" value="P-loop containing nucleotide triphosphate hydrolases"/>
    <property type="match status" value="1"/>
</dbReference>
<evidence type="ECO:0000256" key="1">
    <source>
        <dbReference type="ARBA" id="ARBA00022448"/>
    </source>
</evidence>
<dbReference type="PROSITE" id="PS00211">
    <property type="entry name" value="ABC_TRANSPORTER_1"/>
    <property type="match status" value="1"/>
</dbReference>
<dbReference type="EMBL" id="CAEZYZ010000070">
    <property type="protein sequence ID" value="CAB4744964.1"/>
    <property type="molecule type" value="Genomic_DNA"/>
</dbReference>
<evidence type="ECO:0000256" key="6">
    <source>
        <dbReference type="ARBA" id="ARBA00023136"/>
    </source>
</evidence>
<dbReference type="GO" id="GO:0043190">
    <property type="term" value="C:ATP-binding cassette (ABC) transporter complex"/>
    <property type="evidence" value="ECO:0007669"/>
    <property type="project" value="InterPro"/>
</dbReference>
<dbReference type="GO" id="GO:0015417">
    <property type="term" value="F:ABC-type polyamine transporter activity"/>
    <property type="evidence" value="ECO:0007669"/>
    <property type="project" value="InterPro"/>
</dbReference>
<dbReference type="FunFam" id="3.40.50.300:FF:000133">
    <property type="entry name" value="Spermidine/putrescine import ATP-binding protein PotA"/>
    <property type="match status" value="1"/>
</dbReference>
<dbReference type="InterPro" id="IPR027417">
    <property type="entry name" value="P-loop_NTPase"/>
</dbReference>
<evidence type="ECO:0000313" key="8">
    <source>
        <dbReference type="EMBL" id="CAB4744964.1"/>
    </source>
</evidence>
<keyword evidence="6" id="KW-0472">Membrane</keyword>
<dbReference type="AlphaFoldDB" id="A0A6J6TDV0"/>
<dbReference type="InterPro" id="IPR017871">
    <property type="entry name" value="ABC_transporter-like_CS"/>
</dbReference>
<name>A0A6J6TDV0_9ZZZZ</name>
<evidence type="ECO:0000256" key="4">
    <source>
        <dbReference type="ARBA" id="ARBA00022840"/>
    </source>
</evidence>
<accession>A0A6J6TDV0</accession>
<dbReference type="InterPro" id="IPR003439">
    <property type="entry name" value="ABC_transporter-like_ATP-bd"/>
</dbReference>
<dbReference type="InterPro" id="IPR003593">
    <property type="entry name" value="AAA+_ATPase"/>
</dbReference>
<gene>
    <name evidence="8" type="ORF">UFOPK2810_00545</name>
</gene>
<proteinExistence type="predicted"/>
<dbReference type="InterPro" id="IPR013611">
    <property type="entry name" value="Transp-assoc_OB_typ2"/>
</dbReference>
<evidence type="ECO:0000256" key="2">
    <source>
        <dbReference type="ARBA" id="ARBA00022475"/>
    </source>
</evidence>
<keyword evidence="5" id="KW-1278">Translocase</keyword>
<dbReference type="Gene3D" id="2.40.50.100">
    <property type="match status" value="1"/>
</dbReference>
<dbReference type="SUPFAM" id="SSF50331">
    <property type="entry name" value="MOP-like"/>
    <property type="match status" value="1"/>
</dbReference>
<keyword evidence="3" id="KW-0547">Nucleotide-binding</keyword>
<evidence type="ECO:0000256" key="3">
    <source>
        <dbReference type="ARBA" id="ARBA00022741"/>
    </source>
</evidence>
<dbReference type="InterPro" id="IPR008995">
    <property type="entry name" value="Mo/tungstate-bd_C_term_dom"/>
</dbReference>
<dbReference type="GO" id="GO:0016887">
    <property type="term" value="F:ATP hydrolysis activity"/>
    <property type="evidence" value="ECO:0007669"/>
    <property type="project" value="InterPro"/>
</dbReference>
<keyword evidence="4" id="KW-0067">ATP-binding</keyword>
<dbReference type="InterPro" id="IPR050093">
    <property type="entry name" value="ABC_SmlMolc_Importer"/>
</dbReference>
<dbReference type="GO" id="GO:0005524">
    <property type="term" value="F:ATP binding"/>
    <property type="evidence" value="ECO:0007669"/>
    <property type="project" value="UniProtKB-KW"/>
</dbReference>
<keyword evidence="1" id="KW-0813">Transport</keyword>
<dbReference type="SMART" id="SM00382">
    <property type="entry name" value="AAA"/>
    <property type="match status" value="1"/>
</dbReference>
<dbReference type="SUPFAM" id="SSF52540">
    <property type="entry name" value="P-loop containing nucleoside triphosphate hydrolases"/>
    <property type="match status" value="1"/>
</dbReference>
<reference evidence="8" key="1">
    <citation type="submission" date="2020-05" db="EMBL/GenBank/DDBJ databases">
        <authorList>
            <person name="Chiriac C."/>
            <person name="Salcher M."/>
            <person name="Ghai R."/>
            <person name="Kavagutti S V."/>
        </authorList>
    </citation>
    <scope>NUCLEOTIDE SEQUENCE</scope>
</reference>
<dbReference type="Pfam" id="PF08402">
    <property type="entry name" value="TOBE_2"/>
    <property type="match status" value="1"/>
</dbReference>
<dbReference type="InterPro" id="IPR005893">
    <property type="entry name" value="PotA-like"/>
</dbReference>
<dbReference type="PROSITE" id="PS50893">
    <property type="entry name" value="ABC_TRANSPORTER_2"/>
    <property type="match status" value="1"/>
</dbReference>
<dbReference type="PANTHER" id="PTHR42781:SF4">
    <property type="entry name" value="SPERMIDINE_PUTRESCINE IMPORT ATP-BINDING PROTEIN POTA"/>
    <property type="match status" value="1"/>
</dbReference>
<protein>
    <submittedName>
        <fullName evidence="8">Unannotated protein</fullName>
    </submittedName>
</protein>
<keyword evidence="2" id="KW-1003">Cell membrane</keyword>
<evidence type="ECO:0000259" key="7">
    <source>
        <dbReference type="PROSITE" id="PS50893"/>
    </source>
</evidence>
<feature type="domain" description="ABC transporter" evidence="7">
    <location>
        <begin position="6"/>
        <end position="236"/>
    </location>
</feature>